<evidence type="ECO:0000259" key="7">
    <source>
        <dbReference type="Pfam" id="PF02608"/>
    </source>
</evidence>
<evidence type="ECO:0000256" key="1">
    <source>
        <dbReference type="ARBA" id="ARBA00004193"/>
    </source>
</evidence>
<keyword evidence="10" id="KW-1185">Reference proteome</keyword>
<dbReference type="SUPFAM" id="SSF53822">
    <property type="entry name" value="Periplasmic binding protein-like I"/>
    <property type="match status" value="1"/>
</dbReference>
<evidence type="ECO:0000256" key="5">
    <source>
        <dbReference type="ARBA" id="ARBA00023136"/>
    </source>
</evidence>
<keyword evidence="5" id="KW-0472">Membrane</keyword>
<reference evidence="9 10" key="2">
    <citation type="journal article" date="2021" name="Int. J. Food Microbiol.">
        <title>Safety demonstration of a microbial species for use in the food chain: Weissella confusa.</title>
        <authorList>
            <person name="Bourdichon F."/>
            <person name="Patrone V."/>
            <person name="Fontana A."/>
            <person name="Milani G."/>
            <person name="Morelli L."/>
        </authorList>
    </citation>
    <scope>NUCLEOTIDE SEQUENCE [LARGE SCALE GENOMIC DNA]</scope>
    <source>
        <strain evidence="8">CCUG 30943</strain>
        <strain evidence="9 10">CCUG 43002</strain>
    </source>
</reference>
<dbReference type="PANTHER" id="PTHR34296">
    <property type="entry name" value="TRANSCRIPTIONAL ACTIVATOR PROTEIN MED"/>
    <property type="match status" value="1"/>
</dbReference>
<proteinExistence type="inferred from homology"/>
<sequence length="367" mass="38602">MVSRRLLLVGGVVAVAVVGGAAYAMSGNDAGNAKKNYTIAIVTDVGGVDDKSFNQSAWEGLEKWGKSHKLTKGVNGYNYFQSKTQADYATNFQQAVTAKYSMVAGIGYSLHDATVNAAKKNPKTDFVLVDDIDTKKTKNVASVMFRSEQSSYLAGVAAATKAKDLGSNTVGFVGGMHGNIVDAFEAGYVAGVQSVDKNIKVDVQYADSFTDASKGQTITNAMIAKGEKVIFQAAGAVGNGVFTSAKDTNQQLVADSKDKVWVIGVDMDQSDMGAYTSKDGKKSNFTLTSSITGVGRGLELVANKAMKGEFPGGKTVAYGLKEGGVATPTKNMTNDEKTAVEKAKDDIVSGKIKVPNHPAGSKFNQQF</sequence>
<comment type="caution">
    <text evidence="9">The sequence shown here is derived from an EMBL/GenBank/DDBJ whole genome shotgun (WGS) entry which is preliminary data.</text>
</comment>
<dbReference type="InterPro" id="IPR050957">
    <property type="entry name" value="BMP_lipoprotein"/>
</dbReference>
<name>A0A4Z0RKA3_WEICO</name>
<comment type="similarity">
    <text evidence="2">Belongs to the BMP lipoprotein family.</text>
</comment>
<reference evidence="9" key="1">
    <citation type="submission" date="2020-02" db="EMBL/GenBank/DDBJ databases">
        <authorList>
            <person name="Fontana A."/>
            <person name="Patrone V."/>
            <person name="Morelli L."/>
        </authorList>
    </citation>
    <scope>NUCLEOTIDE SEQUENCE</scope>
    <source>
        <strain evidence="8">CCUG 30943</strain>
        <strain evidence="9">CCUG 43002</strain>
    </source>
</reference>
<dbReference type="EMBL" id="JAAOCP010000011">
    <property type="protein sequence ID" value="MBJ7639541.1"/>
    <property type="molecule type" value="Genomic_DNA"/>
</dbReference>
<dbReference type="PANTHER" id="PTHR34296:SF2">
    <property type="entry name" value="ABC TRANSPORTER GUANOSINE-BINDING PROTEIN NUPN"/>
    <property type="match status" value="1"/>
</dbReference>
<dbReference type="EMBL" id="JAAOCX010000012">
    <property type="protein sequence ID" value="MBJ7633172.1"/>
    <property type="molecule type" value="Genomic_DNA"/>
</dbReference>
<dbReference type="Pfam" id="PF02608">
    <property type="entry name" value="Bmp"/>
    <property type="match status" value="1"/>
</dbReference>
<keyword evidence="4" id="KW-0732">Signal</keyword>
<evidence type="ECO:0000256" key="3">
    <source>
        <dbReference type="ARBA" id="ARBA00022475"/>
    </source>
</evidence>
<dbReference type="CDD" id="cd06354">
    <property type="entry name" value="PBP1_PrnA-like"/>
    <property type="match status" value="1"/>
</dbReference>
<dbReference type="GO" id="GO:0005886">
    <property type="term" value="C:plasma membrane"/>
    <property type="evidence" value="ECO:0007669"/>
    <property type="project" value="UniProtKB-SubCell"/>
</dbReference>
<dbReference type="InterPro" id="IPR028082">
    <property type="entry name" value="Peripla_BP_I"/>
</dbReference>
<dbReference type="InterPro" id="IPR003760">
    <property type="entry name" value="PnrA-like"/>
</dbReference>
<comment type="subcellular location">
    <subcellularLocation>
        <location evidence="1">Cell membrane</location>
        <topology evidence="1">Lipid-anchor</topology>
    </subcellularLocation>
</comment>
<evidence type="ECO:0000313" key="9">
    <source>
        <dbReference type="EMBL" id="MBJ7639541.1"/>
    </source>
</evidence>
<evidence type="ECO:0000313" key="10">
    <source>
        <dbReference type="Proteomes" id="UP000728106"/>
    </source>
</evidence>
<dbReference type="Proteomes" id="UP000808038">
    <property type="component" value="Unassembled WGS sequence"/>
</dbReference>
<feature type="domain" description="ABC transporter substrate-binding protein PnrA-like" evidence="7">
    <location>
        <begin position="40"/>
        <end position="356"/>
    </location>
</feature>
<evidence type="ECO:0000313" key="8">
    <source>
        <dbReference type="EMBL" id="MBJ7633172.1"/>
    </source>
</evidence>
<dbReference type="RefSeq" id="WP_003607780.1">
    <property type="nucleotide sequence ID" value="NZ_ALXH01000143.1"/>
</dbReference>
<evidence type="ECO:0000256" key="6">
    <source>
        <dbReference type="ARBA" id="ARBA00023288"/>
    </source>
</evidence>
<dbReference type="Proteomes" id="UP000728106">
    <property type="component" value="Unassembled WGS sequence"/>
</dbReference>
<organism evidence="9 10">
    <name type="scientific">Weissella confusa</name>
    <name type="common">Lactobacillus confusus</name>
    <dbReference type="NCBI Taxonomy" id="1583"/>
    <lineage>
        <taxon>Bacteria</taxon>
        <taxon>Bacillati</taxon>
        <taxon>Bacillota</taxon>
        <taxon>Bacilli</taxon>
        <taxon>Lactobacillales</taxon>
        <taxon>Lactobacillaceae</taxon>
        <taxon>Weissella</taxon>
    </lineage>
</organism>
<keyword evidence="3" id="KW-1003">Cell membrane</keyword>
<gene>
    <name evidence="9" type="ORF">HAU20_09120</name>
    <name evidence="8" type="ORF">HAU43_08780</name>
</gene>
<evidence type="ECO:0000256" key="2">
    <source>
        <dbReference type="ARBA" id="ARBA00008610"/>
    </source>
</evidence>
<protein>
    <submittedName>
        <fullName evidence="9">BMP family ABC transporter substrate-binding protein</fullName>
    </submittedName>
</protein>
<evidence type="ECO:0000256" key="4">
    <source>
        <dbReference type="ARBA" id="ARBA00022729"/>
    </source>
</evidence>
<accession>A0A4Z0RKA3</accession>
<keyword evidence="6" id="KW-0449">Lipoprotein</keyword>
<dbReference type="AlphaFoldDB" id="A0A4Z0RKA3"/>
<dbReference type="Gene3D" id="3.40.50.2300">
    <property type="match status" value="2"/>
</dbReference>